<dbReference type="Gene3D" id="3.30.420.10">
    <property type="entry name" value="Ribonuclease H-like superfamily/Ribonuclease H"/>
    <property type="match status" value="1"/>
</dbReference>
<evidence type="ECO:0000313" key="1">
    <source>
        <dbReference type="EMBL" id="GFY01719.1"/>
    </source>
</evidence>
<dbReference type="GO" id="GO:0000729">
    <property type="term" value="P:DNA double-strand break processing"/>
    <property type="evidence" value="ECO:0007669"/>
    <property type="project" value="TreeGrafter"/>
</dbReference>
<sequence length="137" mass="15940">MIHGSFTVFLVRPPPTYLTSVPMICIFDVKDAPRTGRSIVENVDKIVEIIDAEWHVSDRSIARELKVDHKTLLNHLRKVGFIKKLDVWAQRQLTPKNMMDRTSICKALAKRNKTGPFFKWMVIEDEKCVTYDNIVRK</sequence>
<dbReference type="GO" id="GO:0005634">
    <property type="term" value="C:nucleus"/>
    <property type="evidence" value="ECO:0007669"/>
    <property type="project" value="TreeGrafter"/>
</dbReference>
<dbReference type="PANTHER" id="PTHR46060:SF2">
    <property type="entry name" value="HISTONE-LYSINE N-METHYLTRANSFERASE SETMAR"/>
    <property type="match status" value="1"/>
</dbReference>
<name>A0A8X6VBT1_TRICX</name>
<dbReference type="GO" id="GO:0006303">
    <property type="term" value="P:double-strand break repair via nonhomologous end joining"/>
    <property type="evidence" value="ECO:0007669"/>
    <property type="project" value="TreeGrafter"/>
</dbReference>
<dbReference type="GO" id="GO:0015074">
    <property type="term" value="P:DNA integration"/>
    <property type="evidence" value="ECO:0007669"/>
    <property type="project" value="TreeGrafter"/>
</dbReference>
<accession>A0A8X6VBT1</accession>
<dbReference type="Proteomes" id="UP000887159">
    <property type="component" value="Unassembled WGS sequence"/>
</dbReference>
<dbReference type="EMBL" id="BMAU01021230">
    <property type="protein sequence ID" value="GFY01719.1"/>
    <property type="molecule type" value="Genomic_DNA"/>
</dbReference>
<dbReference type="GO" id="GO:0044547">
    <property type="term" value="F:DNA topoisomerase binding"/>
    <property type="evidence" value="ECO:0007669"/>
    <property type="project" value="TreeGrafter"/>
</dbReference>
<dbReference type="GO" id="GO:0044774">
    <property type="term" value="P:mitotic DNA integrity checkpoint signaling"/>
    <property type="evidence" value="ECO:0007669"/>
    <property type="project" value="TreeGrafter"/>
</dbReference>
<dbReference type="GO" id="GO:0046975">
    <property type="term" value="F:histone H3K36 methyltransferase activity"/>
    <property type="evidence" value="ECO:0007669"/>
    <property type="project" value="TreeGrafter"/>
</dbReference>
<dbReference type="GO" id="GO:0000793">
    <property type="term" value="C:condensed chromosome"/>
    <property type="evidence" value="ECO:0007669"/>
    <property type="project" value="TreeGrafter"/>
</dbReference>
<organism evidence="1 2">
    <name type="scientific">Trichonephila clavipes</name>
    <name type="common">Golden silk orbweaver</name>
    <name type="synonym">Nephila clavipes</name>
    <dbReference type="NCBI Taxonomy" id="2585209"/>
    <lineage>
        <taxon>Eukaryota</taxon>
        <taxon>Metazoa</taxon>
        <taxon>Ecdysozoa</taxon>
        <taxon>Arthropoda</taxon>
        <taxon>Chelicerata</taxon>
        <taxon>Arachnida</taxon>
        <taxon>Araneae</taxon>
        <taxon>Araneomorphae</taxon>
        <taxon>Entelegynae</taxon>
        <taxon>Araneoidea</taxon>
        <taxon>Nephilidae</taxon>
        <taxon>Trichonephila</taxon>
    </lineage>
</organism>
<protein>
    <submittedName>
        <fullName evidence="1">Histone-lysine N-methyltransferase SETMAR</fullName>
    </submittedName>
</protein>
<dbReference type="PANTHER" id="PTHR46060">
    <property type="entry name" value="MARINER MOS1 TRANSPOSASE-LIKE PROTEIN"/>
    <property type="match status" value="1"/>
</dbReference>
<dbReference type="InterPro" id="IPR052709">
    <property type="entry name" value="Transposase-MT_Hybrid"/>
</dbReference>
<dbReference type="GO" id="GO:0042800">
    <property type="term" value="F:histone H3K4 methyltransferase activity"/>
    <property type="evidence" value="ECO:0007669"/>
    <property type="project" value="TreeGrafter"/>
</dbReference>
<dbReference type="AlphaFoldDB" id="A0A8X6VBT1"/>
<dbReference type="GO" id="GO:0035861">
    <property type="term" value="C:site of double-strand break"/>
    <property type="evidence" value="ECO:0007669"/>
    <property type="project" value="TreeGrafter"/>
</dbReference>
<keyword evidence="2" id="KW-1185">Reference proteome</keyword>
<evidence type="ECO:0000313" key="2">
    <source>
        <dbReference type="Proteomes" id="UP000887159"/>
    </source>
</evidence>
<dbReference type="GO" id="GO:0003697">
    <property type="term" value="F:single-stranded DNA binding"/>
    <property type="evidence" value="ECO:0007669"/>
    <property type="project" value="TreeGrafter"/>
</dbReference>
<dbReference type="InterPro" id="IPR036397">
    <property type="entry name" value="RNaseH_sf"/>
</dbReference>
<dbReference type="GO" id="GO:0031297">
    <property type="term" value="P:replication fork processing"/>
    <property type="evidence" value="ECO:0007669"/>
    <property type="project" value="TreeGrafter"/>
</dbReference>
<comment type="caution">
    <text evidence="1">The sequence shown here is derived from an EMBL/GenBank/DDBJ whole genome shotgun (WGS) entry which is preliminary data.</text>
</comment>
<dbReference type="GO" id="GO:0003690">
    <property type="term" value="F:double-stranded DNA binding"/>
    <property type="evidence" value="ECO:0007669"/>
    <property type="project" value="TreeGrafter"/>
</dbReference>
<dbReference type="GO" id="GO:0000014">
    <property type="term" value="F:single-stranded DNA endodeoxyribonuclease activity"/>
    <property type="evidence" value="ECO:0007669"/>
    <property type="project" value="TreeGrafter"/>
</dbReference>
<reference evidence="1" key="1">
    <citation type="submission" date="2020-08" db="EMBL/GenBank/DDBJ databases">
        <title>Multicomponent nature underlies the extraordinary mechanical properties of spider dragline silk.</title>
        <authorList>
            <person name="Kono N."/>
            <person name="Nakamura H."/>
            <person name="Mori M."/>
            <person name="Yoshida Y."/>
            <person name="Ohtoshi R."/>
            <person name="Malay A.D."/>
            <person name="Moran D.A.P."/>
            <person name="Tomita M."/>
            <person name="Numata K."/>
            <person name="Arakawa K."/>
        </authorList>
    </citation>
    <scope>NUCLEOTIDE SEQUENCE</scope>
</reference>
<proteinExistence type="predicted"/>
<gene>
    <name evidence="1" type="primary">EAI_04805</name>
    <name evidence="1" type="ORF">TNCV_1467111</name>
</gene>